<accession>A0A2U8FHS2</accession>
<keyword evidence="4" id="KW-0804">Transcription</keyword>
<dbReference type="FunFam" id="3.40.190.290:FF:000001">
    <property type="entry name" value="Transcriptional regulator, LysR family"/>
    <property type="match status" value="1"/>
</dbReference>
<dbReference type="Gene3D" id="1.10.10.10">
    <property type="entry name" value="Winged helix-like DNA-binding domain superfamily/Winged helix DNA-binding domain"/>
    <property type="match status" value="1"/>
</dbReference>
<evidence type="ECO:0000313" key="6">
    <source>
        <dbReference type="EMBL" id="AWI50495.1"/>
    </source>
</evidence>
<dbReference type="SUPFAM" id="SSF46785">
    <property type="entry name" value="Winged helix' DNA-binding domain"/>
    <property type="match status" value="1"/>
</dbReference>
<dbReference type="PROSITE" id="PS50931">
    <property type="entry name" value="HTH_LYSR"/>
    <property type="match status" value="1"/>
</dbReference>
<evidence type="ECO:0000259" key="5">
    <source>
        <dbReference type="PROSITE" id="PS50931"/>
    </source>
</evidence>
<keyword evidence="2" id="KW-0805">Transcription regulation</keyword>
<organism evidence="6 7">
    <name type="scientific">Actinobacillus porcitonsillarum</name>
    <dbReference type="NCBI Taxonomy" id="189834"/>
    <lineage>
        <taxon>Bacteria</taxon>
        <taxon>Pseudomonadati</taxon>
        <taxon>Pseudomonadota</taxon>
        <taxon>Gammaproteobacteria</taxon>
        <taxon>Pasteurellales</taxon>
        <taxon>Pasteurellaceae</taxon>
        <taxon>Actinobacillus</taxon>
    </lineage>
</organism>
<feature type="domain" description="HTH lysR-type" evidence="5">
    <location>
        <begin position="1"/>
        <end position="59"/>
    </location>
</feature>
<dbReference type="AlphaFoldDB" id="A0A2U8FHS2"/>
<dbReference type="FunFam" id="1.10.10.10:FF:000001">
    <property type="entry name" value="LysR family transcriptional regulator"/>
    <property type="match status" value="1"/>
</dbReference>
<dbReference type="Pfam" id="PF00126">
    <property type="entry name" value="HTH_1"/>
    <property type="match status" value="1"/>
</dbReference>
<comment type="similarity">
    <text evidence="1">Belongs to the LysR transcriptional regulatory family.</text>
</comment>
<protein>
    <submittedName>
        <fullName evidence="6">LysR family transcriptional regulator</fullName>
    </submittedName>
</protein>
<dbReference type="PANTHER" id="PTHR30537:SF35">
    <property type="entry name" value="TRANSCRIPTIONAL REGULATORY PROTEIN"/>
    <property type="match status" value="1"/>
</dbReference>
<name>A0A2U8FHS2_9PAST</name>
<keyword evidence="3" id="KW-0238">DNA-binding</keyword>
<dbReference type="CDD" id="cd08422">
    <property type="entry name" value="PBP2_CrgA_like"/>
    <property type="match status" value="1"/>
</dbReference>
<evidence type="ECO:0000313" key="7">
    <source>
        <dbReference type="Proteomes" id="UP000244920"/>
    </source>
</evidence>
<keyword evidence="7" id="KW-1185">Reference proteome</keyword>
<reference evidence="7" key="1">
    <citation type="submission" date="2018-05" db="EMBL/GenBank/DDBJ databases">
        <title>Complete genome sequence of Actinobacillus porcitonsillarum reference strain 9953L55 (CCUG 46996).</title>
        <authorList>
            <person name="Dona V."/>
            <person name="Perreten V."/>
        </authorList>
    </citation>
    <scope>NUCLEOTIDE SEQUENCE [LARGE SCALE GENOMIC DNA]</scope>
    <source>
        <strain evidence="7">9953L55</strain>
    </source>
</reference>
<dbReference type="InterPro" id="IPR036388">
    <property type="entry name" value="WH-like_DNA-bd_sf"/>
</dbReference>
<dbReference type="KEGG" id="apor:DDU33_02815"/>
<dbReference type="Gene3D" id="3.40.190.290">
    <property type="match status" value="1"/>
</dbReference>
<dbReference type="InterPro" id="IPR058163">
    <property type="entry name" value="LysR-type_TF_proteobact-type"/>
</dbReference>
<gene>
    <name evidence="6" type="ORF">DDU33_02815</name>
</gene>
<evidence type="ECO:0000256" key="2">
    <source>
        <dbReference type="ARBA" id="ARBA00023015"/>
    </source>
</evidence>
<dbReference type="InterPro" id="IPR036390">
    <property type="entry name" value="WH_DNA-bd_sf"/>
</dbReference>
<proteinExistence type="inferred from homology"/>
<dbReference type="InterPro" id="IPR000847">
    <property type="entry name" value="LysR_HTH_N"/>
</dbReference>
<dbReference type="Pfam" id="PF03466">
    <property type="entry name" value="LysR_substrate"/>
    <property type="match status" value="1"/>
</dbReference>
<evidence type="ECO:0000256" key="4">
    <source>
        <dbReference type="ARBA" id="ARBA00023163"/>
    </source>
</evidence>
<dbReference type="SUPFAM" id="SSF53850">
    <property type="entry name" value="Periplasmic binding protein-like II"/>
    <property type="match status" value="1"/>
</dbReference>
<dbReference type="EMBL" id="CP029206">
    <property type="protein sequence ID" value="AWI50495.1"/>
    <property type="molecule type" value="Genomic_DNA"/>
</dbReference>
<dbReference type="InterPro" id="IPR005119">
    <property type="entry name" value="LysR_subst-bd"/>
</dbReference>
<dbReference type="GO" id="GO:0003700">
    <property type="term" value="F:DNA-binding transcription factor activity"/>
    <property type="evidence" value="ECO:0007669"/>
    <property type="project" value="InterPro"/>
</dbReference>
<dbReference type="GO" id="GO:0006351">
    <property type="term" value="P:DNA-templated transcription"/>
    <property type="evidence" value="ECO:0007669"/>
    <property type="project" value="TreeGrafter"/>
</dbReference>
<sequence length="296" mass="33435">MDRIEAMNIFLTVVETGSFTATADRLDLSRPMVTRAVALVEEWFNARLLQRTTRRVSLTSAGERAVAHCQKMVDLAAEIEQDILAQQGELQGSLRIASNSSFGSTHLLLAIKDFLQRHPKLNIQFQLSDQSVNLIDERIDLAIRFTNQPDPNLIARPLATCHSLLVASPEYLAQKGVPQTPQDLAEHIYLAHANINRKEWKFYQNEREISLELTSQFTTNDTGALLNLTLAGGGIAMLPKYLLNEHLASQQLVPILTDWQLPTYQIYALYSSRHKLPLTIRTLVDFLVERFNGVSW</sequence>
<dbReference type="Proteomes" id="UP000244920">
    <property type="component" value="Chromosome"/>
</dbReference>
<evidence type="ECO:0000256" key="1">
    <source>
        <dbReference type="ARBA" id="ARBA00009437"/>
    </source>
</evidence>
<dbReference type="RefSeq" id="WP_108923024.1">
    <property type="nucleotide sequence ID" value="NZ_CP029206.1"/>
</dbReference>
<dbReference type="PANTHER" id="PTHR30537">
    <property type="entry name" value="HTH-TYPE TRANSCRIPTIONAL REGULATOR"/>
    <property type="match status" value="1"/>
</dbReference>
<dbReference type="GO" id="GO:0043565">
    <property type="term" value="F:sequence-specific DNA binding"/>
    <property type="evidence" value="ECO:0007669"/>
    <property type="project" value="TreeGrafter"/>
</dbReference>
<evidence type="ECO:0000256" key="3">
    <source>
        <dbReference type="ARBA" id="ARBA00023125"/>
    </source>
</evidence>